<dbReference type="AlphaFoldDB" id="A0AAQ3X529"/>
<gene>
    <name evidence="2" type="ORF">U9M48_032961</name>
</gene>
<organism evidence="2 3">
    <name type="scientific">Paspalum notatum var. saurae</name>
    <dbReference type="NCBI Taxonomy" id="547442"/>
    <lineage>
        <taxon>Eukaryota</taxon>
        <taxon>Viridiplantae</taxon>
        <taxon>Streptophyta</taxon>
        <taxon>Embryophyta</taxon>
        <taxon>Tracheophyta</taxon>
        <taxon>Spermatophyta</taxon>
        <taxon>Magnoliopsida</taxon>
        <taxon>Liliopsida</taxon>
        <taxon>Poales</taxon>
        <taxon>Poaceae</taxon>
        <taxon>PACMAD clade</taxon>
        <taxon>Panicoideae</taxon>
        <taxon>Andropogonodae</taxon>
        <taxon>Paspaleae</taxon>
        <taxon>Paspalinae</taxon>
        <taxon>Paspalum</taxon>
    </lineage>
</organism>
<reference evidence="2 3" key="1">
    <citation type="submission" date="2024-02" db="EMBL/GenBank/DDBJ databases">
        <title>High-quality chromosome-scale genome assembly of Pensacola bahiagrass (Paspalum notatum Flugge var. saurae).</title>
        <authorList>
            <person name="Vega J.M."/>
            <person name="Podio M."/>
            <person name="Orjuela J."/>
            <person name="Siena L.A."/>
            <person name="Pessino S.C."/>
            <person name="Combes M.C."/>
            <person name="Mariac C."/>
            <person name="Albertini E."/>
            <person name="Pupilli F."/>
            <person name="Ortiz J.P.A."/>
            <person name="Leblanc O."/>
        </authorList>
    </citation>
    <scope>NUCLEOTIDE SEQUENCE [LARGE SCALE GENOMIC DNA]</scope>
    <source>
        <strain evidence="2">R1</strain>
        <tissue evidence="2">Leaf</tissue>
    </source>
</reference>
<evidence type="ECO:0000313" key="3">
    <source>
        <dbReference type="Proteomes" id="UP001341281"/>
    </source>
</evidence>
<keyword evidence="3" id="KW-1185">Reference proteome</keyword>
<accession>A0AAQ3X529</accession>
<evidence type="ECO:0000313" key="2">
    <source>
        <dbReference type="EMBL" id="WVZ86128.1"/>
    </source>
</evidence>
<name>A0AAQ3X529_PASNO</name>
<feature type="region of interest" description="Disordered" evidence="1">
    <location>
        <begin position="163"/>
        <end position="189"/>
    </location>
</feature>
<proteinExistence type="predicted"/>
<evidence type="ECO:0000256" key="1">
    <source>
        <dbReference type="SAM" id="MobiDB-lite"/>
    </source>
</evidence>
<protein>
    <submittedName>
        <fullName evidence="2">Uncharacterized protein</fullName>
    </submittedName>
</protein>
<feature type="region of interest" description="Disordered" evidence="1">
    <location>
        <begin position="1"/>
        <end position="29"/>
    </location>
</feature>
<dbReference type="Proteomes" id="UP001341281">
    <property type="component" value="Chromosome 07"/>
</dbReference>
<dbReference type="EMBL" id="CP144751">
    <property type="protein sequence ID" value="WVZ86128.1"/>
    <property type="molecule type" value="Genomic_DNA"/>
</dbReference>
<sequence>MLSLDPDVQVLNPTGTPHESSENLYIESNPDMESGLGSYSPSRLYLLICGGTSDVKNTFVVRRELVRVVRQEFKMNSSVESFSVDPMSTVPASPKLDAHNVESCTGDDLDDQALKKPDCCDLNDHDPLASAPSATIEISSLKIDSRNIESCIDENLDDRPFKKAKCSESSDFDEPDKKPASIGQGSDQE</sequence>